<comment type="function">
    <text evidence="9">IGPS catalyzes the conversion of PRFAR and glutamine to IGP, AICAR and glutamate. The HisF subunit catalyzes the cyclization activity that produces IGP and AICAR from PRFAR using the ammonia provided by the HisH subunit.</text>
</comment>
<evidence type="ECO:0000256" key="3">
    <source>
        <dbReference type="ARBA" id="ARBA00011152"/>
    </source>
</evidence>
<dbReference type="PANTHER" id="PTHR21235">
    <property type="entry name" value="IMIDAZOLE GLYCEROL PHOSPHATE SYNTHASE SUBUNIT HISF/H IGP SYNTHASE SUBUNIT HISF/H"/>
    <property type="match status" value="1"/>
</dbReference>
<gene>
    <name evidence="15" type="ORF">DEW08_30055</name>
</gene>
<sequence length="325" mass="34091">MTRAGTIPAPAPAPAPAIRLIPRIEVKGPNLVKGIQFDGWRVLGLPERFAGLYSAGGADEIILQDVVASLFRRPPRLDVIRRVAAVTTVPLTVAGGIRSVEDVRAVLRAGADKVAINTAAIADPGLLRDAARTFGAQCIVASIEAMRTGRGRYECFVDHGRQQTGIDVLDWARRAIDLGAGEILLTSVEREGTGEGFDLELTAAVSRVAPVPVIASGGAGRPEHVVQAVRDGAADAVAAASLFHFRYAQPVEGPTLHWLSPDLRMGTPVDSGNVDFLNHGYGGLRAILVEPCAIATVKQAMAAAGIPVRPDATDATEATIAWSTP</sequence>
<proteinExistence type="inferred from homology"/>
<evidence type="ECO:0000313" key="15">
    <source>
        <dbReference type="EMBL" id="AWK90256.1"/>
    </source>
</evidence>
<evidence type="ECO:0000256" key="14">
    <source>
        <dbReference type="RuleBase" id="RU003657"/>
    </source>
</evidence>
<evidence type="ECO:0000256" key="7">
    <source>
        <dbReference type="ARBA" id="ARBA00023102"/>
    </source>
</evidence>
<evidence type="ECO:0000256" key="12">
    <source>
        <dbReference type="ARBA" id="ARBA00032401"/>
    </source>
</evidence>
<dbReference type="InterPro" id="IPR050064">
    <property type="entry name" value="IGPS_HisA/HisF"/>
</dbReference>
<evidence type="ECO:0000256" key="8">
    <source>
        <dbReference type="ARBA" id="ARBA00023239"/>
    </source>
</evidence>
<evidence type="ECO:0000256" key="9">
    <source>
        <dbReference type="ARBA" id="ARBA00025475"/>
    </source>
</evidence>
<dbReference type="Pfam" id="PF00977">
    <property type="entry name" value="His_biosynth"/>
    <property type="match status" value="1"/>
</dbReference>
<dbReference type="GO" id="GO:0016829">
    <property type="term" value="F:lyase activity"/>
    <property type="evidence" value="ECO:0007669"/>
    <property type="project" value="UniProtKB-KW"/>
</dbReference>
<evidence type="ECO:0000256" key="11">
    <source>
        <dbReference type="ARBA" id="ARBA00031409"/>
    </source>
</evidence>
<dbReference type="EC" id="4.3.2.10" evidence="4"/>
<dbReference type="GO" id="GO:0000107">
    <property type="term" value="F:imidazoleglycerol-phosphate synthase activity"/>
    <property type="evidence" value="ECO:0007669"/>
    <property type="project" value="InterPro"/>
</dbReference>
<evidence type="ECO:0000256" key="10">
    <source>
        <dbReference type="ARBA" id="ARBA00030264"/>
    </source>
</evidence>
<dbReference type="RefSeq" id="WP_109334386.1">
    <property type="nucleotide sequence ID" value="NZ_CP029359.1"/>
</dbReference>
<evidence type="ECO:0000256" key="5">
    <source>
        <dbReference type="ARBA" id="ARBA00016318"/>
    </source>
</evidence>
<comment type="catalytic activity">
    <reaction evidence="13">
        <text>5-[(5-phospho-1-deoxy-D-ribulos-1-ylimino)methylamino]-1-(5-phospho-beta-D-ribosyl)imidazole-4-carboxamide + L-glutamine = D-erythro-1-(imidazol-4-yl)glycerol 3-phosphate + 5-amino-1-(5-phospho-beta-D-ribosyl)imidazole-4-carboxamide + L-glutamate + H(+)</text>
        <dbReference type="Rhea" id="RHEA:24793"/>
        <dbReference type="ChEBI" id="CHEBI:15378"/>
        <dbReference type="ChEBI" id="CHEBI:29985"/>
        <dbReference type="ChEBI" id="CHEBI:58278"/>
        <dbReference type="ChEBI" id="CHEBI:58359"/>
        <dbReference type="ChEBI" id="CHEBI:58475"/>
        <dbReference type="ChEBI" id="CHEBI:58525"/>
        <dbReference type="EC" id="4.3.2.10"/>
    </reaction>
</comment>
<dbReference type="PANTHER" id="PTHR21235:SF2">
    <property type="entry name" value="IMIDAZOLE GLYCEROL PHOSPHATE SYNTHASE HISHF"/>
    <property type="match status" value="1"/>
</dbReference>
<evidence type="ECO:0000313" key="16">
    <source>
        <dbReference type="Proteomes" id="UP000245629"/>
    </source>
</evidence>
<keyword evidence="6 14" id="KW-0028">Amino-acid biosynthesis</keyword>
<evidence type="ECO:0000256" key="6">
    <source>
        <dbReference type="ARBA" id="ARBA00022605"/>
    </source>
</evidence>
<evidence type="ECO:0000256" key="1">
    <source>
        <dbReference type="ARBA" id="ARBA00005091"/>
    </source>
</evidence>
<reference evidence="16" key="1">
    <citation type="submission" date="2018-05" db="EMBL/GenBank/DDBJ databases">
        <title>Azospirillum thermophila sp. nov., a novel isolated from hot spring.</title>
        <authorList>
            <person name="Zhao Z."/>
        </authorList>
    </citation>
    <scope>NUCLEOTIDE SEQUENCE [LARGE SCALE GENOMIC DNA]</scope>
    <source>
        <strain evidence="16">CFH 70021</strain>
        <plasmid evidence="16">unnamed4</plasmid>
    </source>
</reference>
<dbReference type="CDD" id="cd04731">
    <property type="entry name" value="HisF"/>
    <property type="match status" value="1"/>
</dbReference>
<dbReference type="EMBL" id="CP029359">
    <property type="protein sequence ID" value="AWK90256.1"/>
    <property type="molecule type" value="Genomic_DNA"/>
</dbReference>
<keyword evidence="15" id="KW-0614">Plasmid</keyword>
<dbReference type="GO" id="GO:0000105">
    <property type="term" value="P:L-histidine biosynthetic process"/>
    <property type="evidence" value="ECO:0007669"/>
    <property type="project" value="UniProtKB-UniPathway"/>
</dbReference>
<dbReference type="OrthoDB" id="9781903at2"/>
<keyword evidence="7 14" id="KW-0368">Histidine biosynthesis</keyword>
<dbReference type="InterPro" id="IPR004651">
    <property type="entry name" value="HisF"/>
</dbReference>
<dbReference type="Gene3D" id="3.20.20.70">
    <property type="entry name" value="Aldolase class I"/>
    <property type="match status" value="1"/>
</dbReference>
<protein>
    <recommendedName>
        <fullName evidence="5">Imidazole glycerol phosphate synthase subunit HisF</fullName>
        <ecNumber evidence="4">4.3.2.10</ecNumber>
    </recommendedName>
    <alternativeName>
        <fullName evidence="10">IGP synthase cyclase subunit</fullName>
    </alternativeName>
    <alternativeName>
        <fullName evidence="11">IGP synthase subunit HisF</fullName>
    </alternativeName>
    <alternativeName>
        <fullName evidence="12">ImGP synthase subunit HisF</fullName>
    </alternativeName>
</protein>
<evidence type="ECO:0000256" key="13">
    <source>
        <dbReference type="ARBA" id="ARBA00047838"/>
    </source>
</evidence>
<evidence type="ECO:0000256" key="4">
    <source>
        <dbReference type="ARBA" id="ARBA00012809"/>
    </source>
</evidence>
<dbReference type="SUPFAM" id="SSF51366">
    <property type="entry name" value="Ribulose-phoshate binding barrel"/>
    <property type="match status" value="1"/>
</dbReference>
<comment type="similarity">
    <text evidence="2 14">Belongs to the HisA/HisF family.</text>
</comment>
<dbReference type="UniPathway" id="UPA00031">
    <property type="reaction ID" value="UER00010"/>
</dbReference>
<evidence type="ECO:0000256" key="2">
    <source>
        <dbReference type="ARBA" id="ARBA00009667"/>
    </source>
</evidence>
<accession>A0A2S2D0G9</accession>
<keyword evidence="16" id="KW-1185">Reference proteome</keyword>
<organism evidence="15 16">
    <name type="scientific">Azospirillum thermophilum</name>
    <dbReference type="NCBI Taxonomy" id="2202148"/>
    <lineage>
        <taxon>Bacteria</taxon>
        <taxon>Pseudomonadati</taxon>
        <taxon>Pseudomonadota</taxon>
        <taxon>Alphaproteobacteria</taxon>
        <taxon>Rhodospirillales</taxon>
        <taxon>Azospirillaceae</taxon>
        <taxon>Azospirillum</taxon>
    </lineage>
</organism>
<dbReference type="InterPro" id="IPR006062">
    <property type="entry name" value="His_biosynth"/>
</dbReference>
<dbReference type="Proteomes" id="UP000245629">
    <property type="component" value="Plasmid unnamed4"/>
</dbReference>
<comment type="subunit">
    <text evidence="3">Heterodimer of HisH and HisF.</text>
</comment>
<dbReference type="InterPro" id="IPR011060">
    <property type="entry name" value="RibuloseP-bd_barrel"/>
</dbReference>
<dbReference type="AlphaFoldDB" id="A0A2S2D0G9"/>
<dbReference type="KEGG" id="azz:DEW08_30055"/>
<geneLocation type="plasmid" evidence="15 16">
    <name>unnamed4</name>
</geneLocation>
<comment type="pathway">
    <text evidence="1">Amino-acid biosynthesis; L-histidine biosynthesis; L-histidine from 5-phospho-alpha-D-ribose 1-diphosphate: step 5/9.</text>
</comment>
<keyword evidence="8" id="KW-0456">Lyase</keyword>
<name>A0A2S2D0G9_9PROT</name>
<dbReference type="InterPro" id="IPR013785">
    <property type="entry name" value="Aldolase_TIM"/>
</dbReference>